<evidence type="ECO:0000259" key="3">
    <source>
        <dbReference type="PROSITE" id="PS50110"/>
    </source>
</evidence>
<name>A0A286H8F5_9ACTN</name>
<dbReference type="InterPro" id="IPR011006">
    <property type="entry name" value="CheY-like_superfamily"/>
</dbReference>
<dbReference type="PANTHER" id="PTHR44591">
    <property type="entry name" value="STRESS RESPONSE REGULATOR PROTEIN 1"/>
    <property type="match status" value="1"/>
</dbReference>
<reference evidence="5" key="1">
    <citation type="submission" date="2017-09" db="EMBL/GenBank/DDBJ databases">
        <authorList>
            <person name="Varghese N."/>
            <person name="Submissions S."/>
        </authorList>
    </citation>
    <scope>NUCLEOTIDE SEQUENCE [LARGE SCALE GENOMIC DNA]</scope>
    <source>
        <strain evidence="5">DSM 44270</strain>
    </source>
</reference>
<feature type="modified residue" description="4-aspartylphosphate" evidence="2">
    <location>
        <position position="64"/>
    </location>
</feature>
<dbReference type="RefSeq" id="WP_097186133.1">
    <property type="nucleotide sequence ID" value="NZ_OCNK01000009.1"/>
</dbReference>
<evidence type="ECO:0000313" key="4">
    <source>
        <dbReference type="EMBL" id="SOE04075.1"/>
    </source>
</evidence>
<dbReference type="SMART" id="SM00448">
    <property type="entry name" value="REC"/>
    <property type="match status" value="1"/>
</dbReference>
<protein>
    <submittedName>
        <fullName evidence="4">Response regulator receiver domain-containing protein</fullName>
    </submittedName>
</protein>
<evidence type="ECO:0000256" key="1">
    <source>
        <dbReference type="ARBA" id="ARBA00022553"/>
    </source>
</evidence>
<gene>
    <name evidence="4" type="ORF">SAMN06272739_4448</name>
</gene>
<proteinExistence type="predicted"/>
<dbReference type="InterPro" id="IPR001789">
    <property type="entry name" value="Sig_transdc_resp-reg_receiver"/>
</dbReference>
<dbReference type="PROSITE" id="PS50110">
    <property type="entry name" value="RESPONSE_REGULATORY"/>
    <property type="match status" value="1"/>
</dbReference>
<dbReference type="PANTHER" id="PTHR44591:SF3">
    <property type="entry name" value="RESPONSE REGULATORY DOMAIN-CONTAINING PROTEIN"/>
    <property type="match status" value="1"/>
</dbReference>
<dbReference type="InterPro" id="IPR050595">
    <property type="entry name" value="Bact_response_regulator"/>
</dbReference>
<organism evidence="4 5">
    <name type="scientific">Blastococcus haudaquaticus</name>
    <dbReference type="NCBI Taxonomy" id="1938745"/>
    <lineage>
        <taxon>Bacteria</taxon>
        <taxon>Bacillati</taxon>
        <taxon>Actinomycetota</taxon>
        <taxon>Actinomycetes</taxon>
        <taxon>Geodermatophilales</taxon>
        <taxon>Geodermatophilaceae</taxon>
        <taxon>Blastococcus</taxon>
    </lineage>
</organism>
<dbReference type="GO" id="GO:0000160">
    <property type="term" value="P:phosphorelay signal transduction system"/>
    <property type="evidence" value="ECO:0007669"/>
    <property type="project" value="InterPro"/>
</dbReference>
<dbReference type="OrthoDB" id="159632at2"/>
<dbReference type="Proteomes" id="UP000219482">
    <property type="component" value="Unassembled WGS sequence"/>
</dbReference>
<dbReference type="SUPFAM" id="SSF52172">
    <property type="entry name" value="CheY-like"/>
    <property type="match status" value="1"/>
</dbReference>
<dbReference type="Pfam" id="PF00072">
    <property type="entry name" value="Response_reg"/>
    <property type="match status" value="1"/>
</dbReference>
<feature type="domain" description="Response regulatory" evidence="3">
    <location>
        <begin position="15"/>
        <end position="129"/>
    </location>
</feature>
<evidence type="ECO:0000313" key="5">
    <source>
        <dbReference type="Proteomes" id="UP000219482"/>
    </source>
</evidence>
<evidence type="ECO:0000256" key="2">
    <source>
        <dbReference type="PROSITE-ProRule" id="PRU00169"/>
    </source>
</evidence>
<keyword evidence="5" id="KW-1185">Reference proteome</keyword>
<dbReference type="AlphaFoldDB" id="A0A286H8F5"/>
<keyword evidence="1 2" id="KW-0597">Phosphoprotein</keyword>
<sequence length="238" mass="24553">MSHHPQHTGAPAVLTALVVDDSAAARHRISTLLILGGWRVHEAAGMDAALRLAAAVDPDLVVTDMVMRSGRGTSLMRRLRENGSRARFVVTAAARTQQVRALAASAGAVACLAKPVDPRLFVDVMKGLTPAGTTEVPTAPAAEPETSQRAEEMYASALPHRLAAIVAAARAGDAAGVAGTAELLAAVSAQVGHADVAAVSTALGRDARRGVVPQGRLMELVRVCSRAEGRRFADVAPA</sequence>
<dbReference type="EMBL" id="OCNK01000009">
    <property type="protein sequence ID" value="SOE04075.1"/>
    <property type="molecule type" value="Genomic_DNA"/>
</dbReference>
<dbReference type="Gene3D" id="3.40.50.2300">
    <property type="match status" value="1"/>
</dbReference>
<dbReference type="CDD" id="cd00156">
    <property type="entry name" value="REC"/>
    <property type="match status" value="1"/>
</dbReference>
<accession>A0A286H8F5</accession>